<dbReference type="InterPro" id="IPR016032">
    <property type="entry name" value="Sig_transdc_resp-reg_C-effctor"/>
</dbReference>
<dbReference type="CDD" id="cd06170">
    <property type="entry name" value="LuxR_C_like"/>
    <property type="match status" value="1"/>
</dbReference>
<keyword evidence="2 5" id="KW-0238">DNA-binding</keyword>
<dbReference type="SMART" id="SM00421">
    <property type="entry name" value="HTH_LUXR"/>
    <property type="match status" value="1"/>
</dbReference>
<evidence type="ECO:0000256" key="2">
    <source>
        <dbReference type="ARBA" id="ARBA00023125"/>
    </source>
</evidence>
<reference evidence="5 6" key="1">
    <citation type="submission" date="2020-07" db="EMBL/GenBank/DDBJ databases">
        <title>Sequencing the genomes of 1000 actinobacteria strains.</title>
        <authorList>
            <person name="Klenk H.-P."/>
        </authorList>
    </citation>
    <scope>NUCLEOTIDE SEQUENCE [LARGE SCALE GENOMIC DNA]</scope>
    <source>
        <strain evidence="5 6">DSM 104001</strain>
    </source>
</reference>
<keyword evidence="3" id="KW-0804">Transcription</keyword>
<comment type="caution">
    <text evidence="5">The sequence shown here is derived from an EMBL/GenBank/DDBJ whole genome shotgun (WGS) entry which is preliminary data.</text>
</comment>
<dbReference type="EMBL" id="JACBZT010000001">
    <property type="protein sequence ID" value="NYJ07389.1"/>
    <property type="molecule type" value="Genomic_DNA"/>
</dbReference>
<sequence>MDSGHLREKDADLMLRVIEESLRDPQGPAMPDALLIGLQELVPCDHGVSYQHHRPGAHECRVIHWADPGGPTGVEWPGRSPAAEPLWQLWPTAMCSWPQRAGDLRTVIHSDDFYPTDRAWRADPLSEVMSEVRYSMIVSLPAPRSEARRLCFQRSADPAFTERDRQVVALLRPHLQEIWLAAEQRRRGVPDLTPREWEVLELAAAGFAFAEIAAQLYVSVGTVRKHMEHVRERLGVHSVAAAAAIALPRPPAQRSRR</sequence>
<dbReference type="InterPro" id="IPR036388">
    <property type="entry name" value="WH-like_DNA-bd_sf"/>
</dbReference>
<dbReference type="RefSeq" id="WP_179719205.1">
    <property type="nucleotide sequence ID" value="NZ_JACBZT010000001.1"/>
</dbReference>
<accession>A0A853CKK0</accession>
<keyword evidence="1" id="KW-0805">Transcription regulation</keyword>
<dbReference type="GO" id="GO:0003677">
    <property type="term" value="F:DNA binding"/>
    <property type="evidence" value="ECO:0007669"/>
    <property type="project" value="UniProtKB-KW"/>
</dbReference>
<organism evidence="5 6">
    <name type="scientific">Petropleomorpha daqingensis</name>
    <dbReference type="NCBI Taxonomy" id="2026353"/>
    <lineage>
        <taxon>Bacteria</taxon>
        <taxon>Bacillati</taxon>
        <taxon>Actinomycetota</taxon>
        <taxon>Actinomycetes</taxon>
        <taxon>Geodermatophilales</taxon>
        <taxon>Geodermatophilaceae</taxon>
        <taxon>Petropleomorpha</taxon>
    </lineage>
</organism>
<evidence type="ECO:0000313" key="6">
    <source>
        <dbReference type="Proteomes" id="UP000541969"/>
    </source>
</evidence>
<name>A0A853CKK0_9ACTN</name>
<dbReference type="GO" id="GO:0006355">
    <property type="term" value="P:regulation of DNA-templated transcription"/>
    <property type="evidence" value="ECO:0007669"/>
    <property type="project" value="InterPro"/>
</dbReference>
<dbReference type="Gene3D" id="1.10.10.10">
    <property type="entry name" value="Winged helix-like DNA-binding domain superfamily/Winged helix DNA-binding domain"/>
    <property type="match status" value="1"/>
</dbReference>
<evidence type="ECO:0000256" key="3">
    <source>
        <dbReference type="ARBA" id="ARBA00023163"/>
    </source>
</evidence>
<dbReference type="PANTHER" id="PTHR44688:SF16">
    <property type="entry name" value="DNA-BINDING TRANSCRIPTIONAL ACTIVATOR DEVR_DOSR"/>
    <property type="match status" value="1"/>
</dbReference>
<evidence type="ECO:0000256" key="1">
    <source>
        <dbReference type="ARBA" id="ARBA00023015"/>
    </source>
</evidence>
<evidence type="ECO:0000259" key="4">
    <source>
        <dbReference type="PROSITE" id="PS50043"/>
    </source>
</evidence>
<keyword evidence="6" id="KW-1185">Reference proteome</keyword>
<feature type="domain" description="HTH luxR-type" evidence="4">
    <location>
        <begin position="185"/>
        <end position="250"/>
    </location>
</feature>
<proteinExistence type="predicted"/>
<dbReference type="InterPro" id="IPR000792">
    <property type="entry name" value="Tscrpt_reg_LuxR_C"/>
</dbReference>
<evidence type="ECO:0000313" key="5">
    <source>
        <dbReference type="EMBL" id="NYJ07389.1"/>
    </source>
</evidence>
<dbReference type="PRINTS" id="PR00038">
    <property type="entry name" value="HTHLUXR"/>
</dbReference>
<dbReference type="PROSITE" id="PS50043">
    <property type="entry name" value="HTH_LUXR_2"/>
    <property type="match status" value="1"/>
</dbReference>
<dbReference type="Proteomes" id="UP000541969">
    <property type="component" value="Unassembled WGS sequence"/>
</dbReference>
<dbReference type="PANTHER" id="PTHR44688">
    <property type="entry name" value="DNA-BINDING TRANSCRIPTIONAL ACTIVATOR DEVR_DOSR"/>
    <property type="match status" value="1"/>
</dbReference>
<dbReference type="AlphaFoldDB" id="A0A853CKK0"/>
<dbReference type="SUPFAM" id="SSF46894">
    <property type="entry name" value="C-terminal effector domain of the bipartite response regulators"/>
    <property type="match status" value="1"/>
</dbReference>
<protein>
    <submittedName>
        <fullName evidence="5">DNA-binding CsgD family transcriptional regulator</fullName>
    </submittedName>
</protein>
<dbReference type="Pfam" id="PF00196">
    <property type="entry name" value="GerE"/>
    <property type="match status" value="1"/>
</dbReference>
<gene>
    <name evidence="5" type="ORF">GGQ55_003667</name>
</gene>